<dbReference type="GO" id="GO:0031522">
    <property type="term" value="C:cell envelope Sec protein transport complex"/>
    <property type="evidence" value="ECO:0007669"/>
    <property type="project" value="TreeGrafter"/>
</dbReference>
<dbReference type="PROSITE" id="PS51192">
    <property type="entry name" value="HELICASE_ATP_BIND_1"/>
    <property type="match status" value="1"/>
</dbReference>
<dbReference type="GO" id="GO:0005524">
    <property type="term" value="F:ATP binding"/>
    <property type="evidence" value="ECO:0007669"/>
    <property type="project" value="UniProtKB-KW"/>
</dbReference>
<feature type="domain" description="SecA family profile" evidence="13">
    <location>
        <begin position="30"/>
        <end position="620"/>
    </location>
</feature>
<dbReference type="InterPro" id="IPR001650">
    <property type="entry name" value="Helicase_C-like"/>
</dbReference>
<dbReference type="GO" id="GO:0005886">
    <property type="term" value="C:plasma membrane"/>
    <property type="evidence" value="ECO:0007669"/>
    <property type="project" value="TreeGrafter"/>
</dbReference>
<evidence type="ECO:0000256" key="2">
    <source>
        <dbReference type="ARBA" id="ARBA00022475"/>
    </source>
</evidence>
<dbReference type="PROSITE" id="PS51196">
    <property type="entry name" value="SECA_MOTOR_DEAD"/>
    <property type="match status" value="1"/>
</dbReference>
<evidence type="ECO:0000256" key="7">
    <source>
        <dbReference type="ARBA" id="ARBA00022927"/>
    </source>
</evidence>
<dbReference type="CDD" id="cd17928">
    <property type="entry name" value="DEXDc_SecA"/>
    <property type="match status" value="1"/>
</dbReference>
<dbReference type="STRING" id="453582.SAMN05421580_10363"/>
<evidence type="ECO:0000256" key="9">
    <source>
        <dbReference type="ARBA" id="ARBA00023010"/>
    </source>
</evidence>
<keyword evidence="7" id="KW-0653">Protein transport</keyword>
<keyword evidence="2" id="KW-1003">Cell membrane</keyword>
<keyword evidence="6" id="KW-0067">ATP-binding</keyword>
<evidence type="ECO:0000256" key="3">
    <source>
        <dbReference type="ARBA" id="ARBA00022490"/>
    </source>
</evidence>
<keyword evidence="4" id="KW-0997">Cell inner membrane</keyword>
<evidence type="ECO:0000256" key="6">
    <source>
        <dbReference type="ARBA" id="ARBA00022840"/>
    </source>
</evidence>
<evidence type="ECO:0000256" key="8">
    <source>
        <dbReference type="ARBA" id="ARBA00022967"/>
    </source>
</evidence>
<dbReference type="PROSITE" id="PS51194">
    <property type="entry name" value="HELICASE_CTER"/>
    <property type="match status" value="1"/>
</dbReference>
<dbReference type="GO" id="GO:0006605">
    <property type="term" value="P:protein targeting"/>
    <property type="evidence" value="ECO:0007669"/>
    <property type="project" value="InterPro"/>
</dbReference>
<feature type="domain" description="Helicase ATP-binding" evidence="11">
    <location>
        <begin position="116"/>
        <end position="312"/>
    </location>
</feature>
<dbReference type="InterPro" id="IPR011130">
    <property type="entry name" value="SecA_preprotein_X-link_dom"/>
</dbReference>
<dbReference type="InterPro" id="IPR044722">
    <property type="entry name" value="SecA_SF2_C"/>
</dbReference>
<dbReference type="GO" id="GO:0043952">
    <property type="term" value="P:protein transport by the Sec complex"/>
    <property type="evidence" value="ECO:0007669"/>
    <property type="project" value="TreeGrafter"/>
</dbReference>
<evidence type="ECO:0000256" key="1">
    <source>
        <dbReference type="ARBA" id="ARBA00022448"/>
    </source>
</evidence>
<evidence type="ECO:0000259" key="13">
    <source>
        <dbReference type="PROSITE" id="PS51196"/>
    </source>
</evidence>
<evidence type="ECO:0000259" key="11">
    <source>
        <dbReference type="PROSITE" id="PS51192"/>
    </source>
</evidence>
<dbReference type="SMART" id="SM00957">
    <property type="entry name" value="SecA_DEAD"/>
    <property type="match status" value="1"/>
</dbReference>
<dbReference type="Pfam" id="PF21090">
    <property type="entry name" value="P-loop_SecA"/>
    <property type="match status" value="2"/>
</dbReference>
<protein>
    <submittedName>
        <fullName evidence="14">Preprotein translocase subunit SecA</fullName>
    </submittedName>
</protein>
<organism evidence="14 15">
    <name type="scientific">Rhodobacter aestuarii</name>
    <dbReference type="NCBI Taxonomy" id="453582"/>
    <lineage>
        <taxon>Bacteria</taxon>
        <taxon>Pseudomonadati</taxon>
        <taxon>Pseudomonadota</taxon>
        <taxon>Alphaproteobacteria</taxon>
        <taxon>Rhodobacterales</taxon>
        <taxon>Rhodobacter group</taxon>
        <taxon>Rhodobacter</taxon>
    </lineage>
</organism>
<dbReference type="SUPFAM" id="SSF52540">
    <property type="entry name" value="P-loop containing nucleoside triphosphate hydrolases"/>
    <property type="match status" value="2"/>
</dbReference>
<feature type="domain" description="Helicase C-terminal" evidence="12">
    <location>
        <begin position="463"/>
        <end position="618"/>
    </location>
</feature>
<keyword evidence="8" id="KW-1278">Translocase</keyword>
<dbReference type="GO" id="GO:0006886">
    <property type="term" value="P:intracellular protein transport"/>
    <property type="evidence" value="ECO:0007669"/>
    <property type="project" value="InterPro"/>
</dbReference>
<name>A0A1N7KV16_9RHOB</name>
<sequence length="661" mass="73522">MVLAPDIPAPRDALSLFPPEREILASEKREWGLLNRWRKLRFRTKRSRLSLVERVTTARGSLADLSPDDLRDQARAAGIALASGPVTLRKLAAVMTVVDEALFRARGFRFHDTQLQAGLLLSTGHFAEMATGEGKTLTATLPVAVHGLAGCGAHVVTVNDYLAQRDAEEVTPILEQLGLSVGCAIHDMEPAAKKQAYGCDVTYCANKELVFDYLRERARVERASPLAYRLQLAGIGRVFEQSGPLVHRLDFVLIDEADSVLIDEANIPLILTEPVDDTLSQAFVGQAIDLVATASEDVWEAPDALGYRGLRPEALIRLIREIPDAAPEWKSLAIAEEMISKARMAQDRFTKDVHYIVEEDKIVLVDPQTGRPTPDRTLPWGVQQVIEYREGLEVSSNRAVIAKQSFQNFFRRYHKLAGMSGTIKEVRRELSGTYATPIAKVPTHRPVQRKMLERHVFETTAEKLDWAIARADRMAAEGRAILIGVSSVLLSEQVSDALTAVGRPHDVLNARRLEEEAEIVATAGQAGRVTVVTNMAGRGTDIKLPQGVKDAGGLHVIILDALDTSRLERQLFGRAGRQGDPGSYDIAHALDEPELKRIIGKTMRKGISRILSLSKPLAVRVHFPYVEWRRNRLEKHRRNRRLKLLKSEEKRNELLAFTRAD</sequence>
<dbReference type="Gene3D" id="3.90.1440.10">
    <property type="entry name" value="SecA, preprotein cross-linking domain"/>
    <property type="match status" value="1"/>
</dbReference>
<dbReference type="InterPro" id="IPR000185">
    <property type="entry name" value="SecA"/>
</dbReference>
<dbReference type="Pfam" id="PF01043">
    <property type="entry name" value="SecA_PP_bind"/>
    <property type="match status" value="1"/>
</dbReference>
<keyword evidence="5" id="KW-0547">Nucleotide-binding</keyword>
<dbReference type="InterPro" id="IPR011115">
    <property type="entry name" value="SecA_DEAD"/>
</dbReference>
<dbReference type="InterPro" id="IPR014018">
    <property type="entry name" value="SecA_motor_DEAD"/>
</dbReference>
<dbReference type="InterPro" id="IPR014001">
    <property type="entry name" value="Helicase_ATP-bd"/>
</dbReference>
<dbReference type="EMBL" id="FTOG01000003">
    <property type="protein sequence ID" value="SIS65438.1"/>
    <property type="molecule type" value="Genomic_DNA"/>
</dbReference>
<dbReference type="Pfam" id="PF07517">
    <property type="entry name" value="SecA_DEAD"/>
    <property type="match status" value="1"/>
</dbReference>
<dbReference type="PANTHER" id="PTHR30612">
    <property type="entry name" value="SECA INNER MEMBRANE COMPONENT OF SEC PROTEIN SECRETION SYSTEM"/>
    <property type="match status" value="1"/>
</dbReference>
<proteinExistence type="predicted"/>
<dbReference type="GO" id="GO:0017038">
    <property type="term" value="P:protein import"/>
    <property type="evidence" value="ECO:0007669"/>
    <property type="project" value="InterPro"/>
</dbReference>
<accession>A0A1N7KV16</accession>
<dbReference type="InterPro" id="IPR036670">
    <property type="entry name" value="SecA_X-link_sf"/>
</dbReference>
<evidence type="ECO:0000256" key="4">
    <source>
        <dbReference type="ARBA" id="ARBA00022519"/>
    </source>
</evidence>
<dbReference type="AlphaFoldDB" id="A0A1N7KV16"/>
<evidence type="ECO:0000256" key="10">
    <source>
        <dbReference type="ARBA" id="ARBA00023136"/>
    </source>
</evidence>
<keyword evidence="1" id="KW-0813">Transport</keyword>
<dbReference type="GO" id="GO:0005829">
    <property type="term" value="C:cytosol"/>
    <property type="evidence" value="ECO:0007669"/>
    <property type="project" value="TreeGrafter"/>
</dbReference>
<evidence type="ECO:0000256" key="5">
    <source>
        <dbReference type="ARBA" id="ARBA00022741"/>
    </source>
</evidence>
<dbReference type="InterPro" id="IPR027417">
    <property type="entry name" value="P-loop_NTPase"/>
</dbReference>
<keyword evidence="15" id="KW-1185">Reference proteome</keyword>
<dbReference type="Proteomes" id="UP000186221">
    <property type="component" value="Unassembled WGS sequence"/>
</dbReference>
<dbReference type="SUPFAM" id="SSF81767">
    <property type="entry name" value="Pre-protein crosslinking domain of SecA"/>
    <property type="match status" value="1"/>
</dbReference>
<keyword evidence="9" id="KW-0811">Translocation</keyword>
<evidence type="ECO:0000313" key="14">
    <source>
        <dbReference type="EMBL" id="SIS65438.1"/>
    </source>
</evidence>
<dbReference type="SMART" id="SM00958">
    <property type="entry name" value="SecA_PP_bind"/>
    <property type="match status" value="1"/>
</dbReference>
<reference evidence="15" key="1">
    <citation type="submission" date="2017-01" db="EMBL/GenBank/DDBJ databases">
        <authorList>
            <person name="Varghese N."/>
            <person name="Submissions S."/>
        </authorList>
    </citation>
    <scope>NUCLEOTIDE SEQUENCE [LARGE SCALE GENOMIC DNA]</scope>
    <source>
        <strain evidence="15">DSM 19945</strain>
    </source>
</reference>
<keyword evidence="3" id="KW-0963">Cytoplasm</keyword>
<evidence type="ECO:0000313" key="15">
    <source>
        <dbReference type="Proteomes" id="UP000186221"/>
    </source>
</evidence>
<keyword evidence="10" id="KW-0472">Membrane</keyword>
<dbReference type="PRINTS" id="PR00906">
    <property type="entry name" value="SECA"/>
</dbReference>
<dbReference type="Gene3D" id="3.40.50.300">
    <property type="entry name" value="P-loop containing nucleotide triphosphate hydrolases"/>
    <property type="match status" value="2"/>
</dbReference>
<gene>
    <name evidence="14" type="ORF">SAMN05421580_10363</name>
</gene>
<dbReference type="PANTHER" id="PTHR30612:SF0">
    <property type="entry name" value="CHLOROPLAST PROTEIN-TRANSPORTING ATPASE"/>
    <property type="match status" value="1"/>
</dbReference>
<evidence type="ECO:0000259" key="12">
    <source>
        <dbReference type="PROSITE" id="PS51194"/>
    </source>
</evidence>